<sequence>MTTFPVEIIENILEHVYSEYKPLETPYDLHQCSLVSHTWRAISQPLIFLELLLTEGQEEQMKVLLDAQNGHIRQYVRKAWIEDHKGLEFIEEFLNSLPNLQRLYVLHGGSLKLISMESPVPETTLKNLTSLCLSIVGSFPVQAFYSCHSLRELKINESIFEVDIKIQHSFPGRSPISSLDSLHVAGDDLSHMQILEWMLTPRCPFDLGALTTLQISDRSDELRAYEWAAGIVKLCTSTLRDLMIDPPTSREDFLFFHCAKWVGLS</sequence>
<keyword evidence="2" id="KW-1185">Reference proteome</keyword>
<name>A0ACD3AEL9_9AGAR</name>
<gene>
    <name evidence="1" type="ORF">BDN72DRAFT_280291</name>
</gene>
<organism evidence="1 2">
    <name type="scientific">Pluteus cervinus</name>
    <dbReference type="NCBI Taxonomy" id="181527"/>
    <lineage>
        <taxon>Eukaryota</taxon>
        <taxon>Fungi</taxon>
        <taxon>Dikarya</taxon>
        <taxon>Basidiomycota</taxon>
        <taxon>Agaricomycotina</taxon>
        <taxon>Agaricomycetes</taxon>
        <taxon>Agaricomycetidae</taxon>
        <taxon>Agaricales</taxon>
        <taxon>Pluteineae</taxon>
        <taxon>Pluteaceae</taxon>
        <taxon>Pluteus</taxon>
    </lineage>
</organism>
<evidence type="ECO:0000313" key="2">
    <source>
        <dbReference type="Proteomes" id="UP000308600"/>
    </source>
</evidence>
<accession>A0ACD3AEL9</accession>
<dbReference type="EMBL" id="ML208485">
    <property type="protein sequence ID" value="TFK64195.1"/>
    <property type="molecule type" value="Genomic_DNA"/>
</dbReference>
<dbReference type="Proteomes" id="UP000308600">
    <property type="component" value="Unassembled WGS sequence"/>
</dbReference>
<reference evidence="1 2" key="1">
    <citation type="journal article" date="2019" name="Nat. Ecol. Evol.">
        <title>Megaphylogeny resolves global patterns of mushroom evolution.</title>
        <authorList>
            <person name="Varga T."/>
            <person name="Krizsan K."/>
            <person name="Foldi C."/>
            <person name="Dima B."/>
            <person name="Sanchez-Garcia M."/>
            <person name="Sanchez-Ramirez S."/>
            <person name="Szollosi G.J."/>
            <person name="Szarkandi J.G."/>
            <person name="Papp V."/>
            <person name="Albert L."/>
            <person name="Andreopoulos W."/>
            <person name="Angelini C."/>
            <person name="Antonin V."/>
            <person name="Barry K.W."/>
            <person name="Bougher N.L."/>
            <person name="Buchanan P."/>
            <person name="Buyck B."/>
            <person name="Bense V."/>
            <person name="Catcheside P."/>
            <person name="Chovatia M."/>
            <person name="Cooper J."/>
            <person name="Damon W."/>
            <person name="Desjardin D."/>
            <person name="Finy P."/>
            <person name="Geml J."/>
            <person name="Haridas S."/>
            <person name="Hughes K."/>
            <person name="Justo A."/>
            <person name="Karasinski D."/>
            <person name="Kautmanova I."/>
            <person name="Kiss B."/>
            <person name="Kocsube S."/>
            <person name="Kotiranta H."/>
            <person name="LaButti K.M."/>
            <person name="Lechner B.E."/>
            <person name="Liimatainen K."/>
            <person name="Lipzen A."/>
            <person name="Lukacs Z."/>
            <person name="Mihaltcheva S."/>
            <person name="Morgado L.N."/>
            <person name="Niskanen T."/>
            <person name="Noordeloos M.E."/>
            <person name="Ohm R.A."/>
            <person name="Ortiz-Santana B."/>
            <person name="Ovrebo C."/>
            <person name="Racz N."/>
            <person name="Riley R."/>
            <person name="Savchenko A."/>
            <person name="Shiryaev A."/>
            <person name="Soop K."/>
            <person name="Spirin V."/>
            <person name="Szebenyi C."/>
            <person name="Tomsovsky M."/>
            <person name="Tulloss R.E."/>
            <person name="Uehling J."/>
            <person name="Grigoriev I.V."/>
            <person name="Vagvolgyi C."/>
            <person name="Papp T."/>
            <person name="Martin F.M."/>
            <person name="Miettinen O."/>
            <person name="Hibbett D.S."/>
            <person name="Nagy L.G."/>
        </authorList>
    </citation>
    <scope>NUCLEOTIDE SEQUENCE [LARGE SCALE GENOMIC DNA]</scope>
    <source>
        <strain evidence="1 2">NL-1719</strain>
    </source>
</reference>
<proteinExistence type="predicted"/>
<evidence type="ECO:0000313" key="1">
    <source>
        <dbReference type="EMBL" id="TFK64195.1"/>
    </source>
</evidence>
<protein>
    <submittedName>
        <fullName evidence="1">Uncharacterized protein</fullName>
    </submittedName>
</protein>